<dbReference type="KEGG" id="xoo:XOO4381"/>
<dbReference type="Proteomes" id="UP000006735">
    <property type="component" value="Chromosome"/>
</dbReference>
<proteinExistence type="predicted"/>
<evidence type="ECO:0000256" key="1">
    <source>
        <dbReference type="SAM" id="MobiDB-lite"/>
    </source>
</evidence>
<feature type="region of interest" description="Disordered" evidence="1">
    <location>
        <begin position="91"/>
        <end position="116"/>
    </location>
</feature>
<dbReference type="AlphaFoldDB" id="Q5GUI8"/>
<dbReference type="HOGENOM" id="CLU_2095927_0_0_6"/>
<accession>Q5GUI8</accession>
<evidence type="ECO:0000313" key="2">
    <source>
        <dbReference type="EMBL" id="AAW77635.1"/>
    </source>
</evidence>
<name>Q5GUI8_XANOR</name>
<evidence type="ECO:0000313" key="3">
    <source>
        <dbReference type="Proteomes" id="UP000006735"/>
    </source>
</evidence>
<sequence>MLGDLLRKADIPGAIFPSMAHPEGINVVLFLDMLHVRARAAGARRWPSSQRWPQLGRSADSGIACYAPTSAHHGRASRDIGIANVTARACGEHSMRSEEDLNASTARDAGRHPEHD</sequence>
<gene>
    <name evidence="2" type="ordered locus">XOO4381</name>
</gene>
<reference evidence="2 3" key="1">
    <citation type="journal article" date="2005" name="Nucleic Acids Res.">
        <title>The genome sequence of Xanthomonas oryzae pathovar oryzae KACC10331, the bacterial blight pathogen of rice.</title>
        <authorList>
            <person name="Lee B.M."/>
            <person name="Park Y.J."/>
            <person name="Park D.S."/>
            <person name="Kang H.W."/>
            <person name="Kim J.G."/>
            <person name="Song E.S."/>
            <person name="Park I.C."/>
            <person name="Yoon U.H."/>
            <person name="Hahn J.H."/>
            <person name="Koo B.S."/>
            <person name="Lee G.B."/>
            <person name="Kim H."/>
            <person name="Park H.S."/>
            <person name="Yoon K.O."/>
            <person name="Kim J.H."/>
            <person name="Jung C.H."/>
            <person name="Koh N.H."/>
            <person name="Seo J.S."/>
            <person name="Go S.J."/>
        </authorList>
    </citation>
    <scope>NUCLEOTIDE SEQUENCE [LARGE SCALE GENOMIC DNA]</scope>
    <source>
        <strain evidence="3">KACC10331 / KXO85</strain>
    </source>
</reference>
<dbReference type="EMBL" id="AE013598">
    <property type="protein sequence ID" value="AAW77635.1"/>
    <property type="molecule type" value="Genomic_DNA"/>
</dbReference>
<protein>
    <submittedName>
        <fullName evidence="2">Uncharacterized protein</fullName>
    </submittedName>
</protein>
<organism evidence="2 3">
    <name type="scientific">Xanthomonas oryzae pv. oryzae (strain KACC10331 / KXO85)</name>
    <dbReference type="NCBI Taxonomy" id="291331"/>
    <lineage>
        <taxon>Bacteria</taxon>
        <taxon>Pseudomonadati</taxon>
        <taxon>Pseudomonadota</taxon>
        <taxon>Gammaproteobacteria</taxon>
        <taxon>Lysobacterales</taxon>
        <taxon>Lysobacteraceae</taxon>
        <taxon>Xanthomonas</taxon>
    </lineage>
</organism>
<keyword evidence="3" id="KW-1185">Reference proteome</keyword>